<dbReference type="GO" id="GO:0000160">
    <property type="term" value="P:phosphorelay signal transduction system"/>
    <property type="evidence" value="ECO:0007669"/>
    <property type="project" value="InterPro"/>
</dbReference>
<dbReference type="EMBL" id="VFOW01000001">
    <property type="protein sequence ID" value="TQL78411.1"/>
    <property type="molecule type" value="Genomic_DNA"/>
</dbReference>
<protein>
    <submittedName>
        <fullName evidence="7">DNA-binding SARP family transcriptional activator</fullName>
    </submittedName>
</protein>
<comment type="similarity">
    <text evidence="1">Belongs to the AfsR/DnrI/RedD regulatory family.</text>
</comment>
<keyword evidence="3 5" id="KW-0238">DNA-binding</keyword>
<dbReference type="InterPro" id="IPR001867">
    <property type="entry name" value="OmpR/PhoB-type_DNA-bd"/>
</dbReference>
<keyword evidence="2" id="KW-0805">Transcription regulation</keyword>
<dbReference type="Gene3D" id="1.10.10.10">
    <property type="entry name" value="Winged helix-like DNA-binding domain superfamily/Winged helix DNA-binding domain"/>
    <property type="match status" value="1"/>
</dbReference>
<dbReference type="SMART" id="SM00028">
    <property type="entry name" value="TPR"/>
    <property type="match status" value="4"/>
</dbReference>
<dbReference type="Proteomes" id="UP000317043">
    <property type="component" value="Unassembled WGS sequence"/>
</dbReference>
<dbReference type="SMART" id="SM00862">
    <property type="entry name" value="Trans_reg_C"/>
    <property type="match status" value="1"/>
</dbReference>
<comment type="caution">
    <text evidence="7">The sequence shown here is derived from an EMBL/GenBank/DDBJ whole genome shotgun (WGS) entry which is preliminary data.</text>
</comment>
<dbReference type="RefSeq" id="WP_142042792.1">
    <property type="nucleotide sequence ID" value="NZ_JBHTGS010000003.1"/>
</dbReference>
<dbReference type="PROSITE" id="PS51755">
    <property type="entry name" value="OMPR_PHOB"/>
    <property type="match status" value="1"/>
</dbReference>
<dbReference type="Pfam" id="PF03704">
    <property type="entry name" value="BTAD"/>
    <property type="match status" value="1"/>
</dbReference>
<dbReference type="InterPro" id="IPR019734">
    <property type="entry name" value="TPR_rpt"/>
</dbReference>
<dbReference type="Gene3D" id="1.25.40.10">
    <property type="entry name" value="Tetratricopeptide repeat domain"/>
    <property type="match status" value="2"/>
</dbReference>
<dbReference type="GO" id="GO:0043531">
    <property type="term" value="F:ADP binding"/>
    <property type="evidence" value="ECO:0007669"/>
    <property type="project" value="InterPro"/>
</dbReference>
<accession>A0A543B0P5</accession>
<dbReference type="SUPFAM" id="SSF46894">
    <property type="entry name" value="C-terminal effector domain of the bipartite response regulators"/>
    <property type="match status" value="1"/>
</dbReference>
<evidence type="ECO:0000256" key="3">
    <source>
        <dbReference type="ARBA" id="ARBA00023125"/>
    </source>
</evidence>
<dbReference type="Pfam" id="PF00486">
    <property type="entry name" value="Trans_reg_C"/>
    <property type="match status" value="1"/>
</dbReference>
<proteinExistence type="inferred from homology"/>
<dbReference type="Pfam" id="PF00931">
    <property type="entry name" value="NB-ARC"/>
    <property type="match status" value="1"/>
</dbReference>
<dbReference type="GO" id="GO:0006355">
    <property type="term" value="P:regulation of DNA-templated transcription"/>
    <property type="evidence" value="ECO:0007669"/>
    <property type="project" value="InterPro"/>
</dbReference>
<dbReference type="SMART" id="SM01043">
    <property type="entry name" value="BTAD"/>
    <property type="match status" value="1"/>
</dbReference>
<evidence type="ECO:0000259" key="6">
    <source>
        <dbReference type="PROSITE" id="PS51755"/>
    </source>
</evidence>
<evidence type="ECO:0000313" key="7">
    <source>
        <dbReference type="EMBL" id="TQL78411.1"/>
    </source>
</evidence>
<dbReference type="OrthoDB" id="7628974at2"/>
<organism evidence="7 8">
    <name type="scientific">Stackebrandtia endophytica</name>
    <dbReference type="NCBI Taxonomy" id="1496996"/>
    <lineage>
        <taxon>Bacteria</taxon>
        <taxon>Bacillati</taxon>
        <taxon>Actinomycetota</taxon>
        <taxon>Actinomycetes</taxon>
        <taxon>Glycomycetales</taxon>
        <taxon>Glycomycetaceae</taxon>
        <taxon>Stackebrandtia</taxon>
    </lineage>
</organism>
<dbReference type="PANTHER" id="PTHR35807">
    <property type="entry name" value="TRANSCRIPTIONAL REGULATOR REDD-RELATED"/>
    <property type="match status" value="1"/>
</dbReference>
<dbReference type="AlphaFoldDB" id="A0A543B0P5"/>
<dbReference type="InterPro" id="IPR003593">
    <property type="entry name" value="AAA+_ATPase"/>
</dbReference>
<sequence length="956" mass="105251">MDFHVLGNVEVWNNGPVALPGRRVRALLALLLLNHGRTVSVNRICESLWTDPPPTAVRQVQHCVSLLRKALADSASRLITGASGYQLDLAPSDSADVVEFENLVSQARASADTDPATAVSHWRAALALWRGNALADVCHAELTTRAAYLDEQRVVATEECLATRLELGHYREAIAELVSLTRQFPLRERPAELLMQALRSCGRRIEAIDHYQLFRTRLREELGLDPGERLNRLHRELLRGEDSPRPVPAVTGLPAGPVPAELPADLVSFTGRSDVLDALIEHIDGGEGRVVVVHGIAGCGKTSLVVRLAHSLAARFDDGMLYVNLRAHAPGRELSPHAALSQLMRSIGVHPGSLPGHTDELAGRFRSTVAGRRLLIVLDDAYSAEQILPLLPGTAECLVLITARSELPGLLSRTDALSLPLGPFGPHDSVRLLRSVIGDATCTADEDLSALARLCSGLPVALRVVGERLRRDRRLTVTDLVAELSGPRRLDQLRLPGDAGVRAAFDSSYRALPDRLQRLWRLLAYAPVDSVSVHSAASLTSWPESQADAALEQLSTAHLLDVTETGGYRFHDLLRMYATERATVEDTLAERREAVARLLDWYASRADAAYQTLSPEFPPIRRPVERSRLFATKAAAMSWLHDESTNLVMCGRYAARHSLPHCWQLTTGMTNWWVNRGNRSDWVENLSAALSAAQSIGDREGQWRINHGLGLAHYLSANFAASRTHFRKAISLTHLLGRPRDGLWSHSILAELELDHGRYADAAHTLRQAIELLPSNRRTPRLEATLYRNLGYLHLKTDRPTEAMEPLRKANVLLSGISADVCRSYVEIALGQANQALRRPVLAGRHLRQAVRLLENHHDRKLRGNAHLRLGAFLAEYGDPAEARAHLGILLEQPETQNADHVAEARKILAWLDLDDALMVPLKPRPGHGGAAHRRDRASGGRRLSQVCCTMAATTV</sequence>
<dbReference type="InterPro" id="IPR051677">
    <property type="entry name" value="AfsR-DnrI-RedD_regulator"/>
</dbReference>
<dbReference type="PRINTS" id="PR00364">
    <property type="entry name" value="DISEASERSIST"/>
</dbReference>
<dbReference type="SMART" id="SM00382">
    <property type="entry name" value="AAA"/>
    <property type="match status" value="1"/>
</dbReference>
<dbReference type="PANTHER" id="PTHR35807:SF1">
    <property type="entry name" value="TRANSCRIPTIONAL REGULATOR REDD"/>
    <property type="match status" value="1"/>
</dbReference>
<evidence type="ECO:0000313" key="8">
    <source>
        <dbReference type="Proteomes" id="UP000317043"/>
    </source>
</evidence>
<evidence type="ECO:0000256" key="5">
    <source>
        <dbReference type="PROSITE-ProRule" id="PRU01091"/>
    </source>
</evidence>
<gene>
    <name evidence="7" type="ORF">FB566_3997</name>
</gene>
<dbReference type="InterPro" id="IPR002182">
    <property type="entry name" value="NB-ARC"/>
</dbReference>
<reference evidence="7 8" key="1">
    <citation type="submission" date="2019-06" db="EMBL/GenBank/DDBJ databases">
        <title>Sequencing the genomes of 1000 actinobacteria strains.</title>
        <authorList>
            <person name="Klenk H.-P."/>
        </authorList>
    </citation>
    <scope>NUCLEOTIDE SEQUENCE [LARGE SCALE GENOMIC DNA]</scope>
    <source>
        <strain evidence="7 8">DSM 45928</strain>
    </source>
</reference>
<keyword evidence="4" id="KW-0804">Transcription</keyword>
<dbReference type="GO" id="GO:0003677">
    <property type="term" value="F:DNA binding"/>
    <property type="evidence" value="ECO:0007669"/>
    <property type="project" value="UniProtKB-UniRule"/>
</dbReference>
<dbReference type="InterPro" id="IPR036388">
    <property type="entry name" value="WH-like_DNA-bd_sf"/>
</dbReference>
<dbReference type="CDD" id="cd15831">
    <property type="entry name" value="BTAD"/>
    <property type="match status" value="1"/>
</dbReference>
<evidence type="ECO:0000256" key="2">
    <source>
        <dbReference type="ARBA" id="ARBA00023015"/>
    </source>
</evidence>
<dbReference type="InterPro" id="IPR016032">
    <property type="entry name" value="Sig_transdc_resp-reg_C-effctor"/>
</dbReference>
<dbReference type="InterPro" id="IPR011990">
    <property type="entry name" value="TPR-like_helical_dom_sf"/>
</dbReference>
<dbReference type="InterPro" id="IPR005158">
    <property type="entry name" value="BTAD"/>
</dbReference>
<dbReference type="SUPFAM" id="SSF52540">
    <property type="entry name" value="P-loop containing nucleoside triphosphate hydrolases"/>
    <property type="match status" value="1"/>
</dbReference>
<dbReference type="InterPro" id="IPR027417">
    <property type="entry name" value="P-loop_NTPase"/>
</dbReference>
<dbReference type="InParanoid" id="A0A543B0P5"/>
<evidence type="ECO:0000256" key="4">
    <source>
        <dbReference type="ARBA" id="ARBA00023163"/>
    </source>
</evidence>
<dbReference type="Gene3D" id="3.40.50.300">
    <property type="entry name" value="P-loop containing nucleotide triphosphate hydrolases"/>
    <property type="match status" value="1"/>
</dbReference>
<dbReference type="SUPFAM" id="SSF48452">
    <property type="entry name" value="TPR-like"/>
    <property type="match status" value="2"/>
</dbReference>
<evidence type="ECO:0000256" key="1">
    <source>
        <dbReference type="ARBA" id="ARBA00005820"/>
    </source>
</evidence>
<keyword evidence="8" id="KW-1185">Reference proteome</keyword>
<feature type="domain" description="OmpR/PhoB-type" evidence="6">
    <location>
        <begin position="1"/>
        <end position="89"/>
    </location>
</feature>
<name>A0A543B0P5_9ACTN</name>
<feature type="DNA-binding region" description="OmpR/PhoB-type" evidence="5">
    <location>
        <begin position="1"/>
        <end position="89"/>
    </location>
</feature>